<name>A0A8H8U7P8_9HELO</name>
<dbReference type="SUPFAM" id="SSF53474">
    <property type="entry name" value="alpha/beta-Hydrolases"/>
    <property type="match status" value="1"/>
</dbReference>
<proteinExistence type="predicted"/>
<dbReference type="Pfam" id="PF07859">
    <property type="entry name" value="Abhydrolase_3"/>
    <property type="match status" value="1"/>
</dbReference>
<dbReference type="InterPro" id="IPR029058">
    <property type="entry name" value="AB_hydrolase_fold"/>
</dbReference>
<sequence>MPEETFYSMLNSTTGSALQRGSAKQVSRAYEGCCRDHTSILEDETLPIDKSRVILGGFGAGGNLNISTAQMLELKGKIIKGVVSWYPVLDFTPSPLEKQSSRPYRHLKYIDDLKN</sequence>
<dbReference type="Gene3D" id="3.40.50.1820">
    <property type="entry name" value="alpha/beta hydrolase"/>
    <property type="match status" value="1"/>
</dbReference>
<dbReference type="Proteomes" id="UP000462212">
    <property type="component" value="Unassembled WGS sequence"/>
</dbReference>
<comment type="caution">
    <text evidence="2">The sequence shown here is derived from an EMBL/GenBank/DDBJ whole genome shotgun (WGS) entry which is preliminary data.</text>
</comment>
<reference evidence="2 3" key="1">
    <citation type="submission" date="2018-05" db="EMBL/GenBank/DDBJ databases">
        <title>Genome sequencing and assembly of the regulated plant pathogen Lachnellula willkommii and related sister species for the development of diagnostic species identification markers.</title>
        <authorList>
            <person name="Giroux E."/>
            <person name="Bilodeau G."/>
        </authorList>
    </citation>
    <scope>NUCLEOTIDE SEQUENCE [LARGE SCALE GENOMIC DNA]</scope>
    <source>
        <strain evidence="2 3">CBS 197.66</strain>
    </source>
</reference>
<keyword evidence="3" id="KW-1185">Reference proteome</keyword>
<evidence type="ECO:0000259" key="1">
    <source>
        <dbReference type="Pfam" id="PF07859"/>
    </source>
</evidence>
<dbReference type="OrthoDB" id="408631at2759"/>
<organism evidence="2 3">
    <name type="scientific">Lachnellula subtilissima</name>
    <dbReference type="NCBI Taxonomy" id="602034"/>
    <lineage>
        <taxon>Eukaryota</taxon>
        <taxon>Fungi</taxon>
        <taxon>Dikarya</taxon>
        <taxon>Ascomycota</taxon>
        <taxon>Pezizomycotina</taxon>
        <taxon>Leotiomycetes</taxon>
        <taxon>Helotiales</taxon>
        <taxon>Lachnaceae</taxon>
        <taxon>Lachnellula</taxon>
    </lineage>
</organism>
<gene>
    <name evidence="2" type="ORF">LSUB1_G002946</name>
</gene>
<accession>A0A8H8U7P8</accession>
<protein>
    <recommendedName>
        <fullName evidence="1">Alpha/beta hydrolase fold-3 domain-containing protein</fullName>
    </recommendedName>
</protein>
<dbReference type="InterPro" id="IPR013094">
    <property type="entry name" value="AB_hydrolase_3"/>
</dbReference>
<dbReference type="AlphaFoldDB" id="A0A8H8U7P8"/>
<evidence type="ECO:0000313" key="3">
    <source>
        <dbReference type="Proteomes" id="UP000462212"/>
    </source>
</evidence>
<dbReference type="GO" id="GO:0016787">
    <property type="term" value="F:hydrolase activity"/>
    <property type="evidence" value="ECO:0007669"/>
    <property type="project" value="InterPro"/>
</dbReference>
<evidence type="ECO:0000313" key="2">
    <source>
        <dbReference type="EMBL" id="TVY37010.1"/>
    </source>
</evidence>
<feature type="domain" description="Alpha/beta hydrolase fold-3" evidence="1">
    <location>
        <begin position="27"/>
        <end position="99"/>
    </location>
</feature>
<dbReference type="EMBL" id="QGMJ01000381">
    <property type="protein sequence ID" value="TVY37010.1"/>
    <property type="molecule type" value="Genomic_DNA"/>
</dbReference>